<evidence type="ECO:0000313" key="14">
    <source>
        <dbReference type="Proteomes" id="UP000323917"/>
    </source>
</evidence>
<keyword evidence="5 11" id="KW-1133">Transmembrane helix</keyword>
<protein>
    <submittedName>
        <fullName evidence="13">Vitamin K epoxide reductase family protein</fullName>
    </submittedName>
</protein>
<keyword evidence="7 11" id="KW-0472">Membrane</keyword>
<keyword evidence="6" id="KW-0560">Oxidoreductase</keyword>
<feature type="transmembrane region" description="Helical" evidence="11">
    <location>
        <begin position="68"/>
        <end position="92"/>
    </location>
</feature>
<evidence type="ECO:0000313" key="13">
    <source>
        <dbReference type="EMBL" id="QEG32761.1"/>
    </source>
</evidence>
<dbReference type="SMART" id="SM00756">
    <property type="entry name" value="VKc"/>
    <property type="match status" value="1"/>
</dbReference>
<reference evidence="13 14" key="1">
    <citation type="submission" date="2019-08" db="EMBL/GenBank/DDBJ databases">
        <title>Deep-cultivation of Planctomycetes and their phenomic and genomic characterization uncovers novel biology.</title>
        <authorList>
            <person name="Wiegand S."/>
            <person name="Jogler M."/>
            <person name="Boedeker C."/>
            <person name="Pinto D."/>
            <person name="Vollmers J."/>
            <person name="Rivas-Marin E."/>
            <person name="Kohn T."/>
            <person name="Peeters S.H."/>
            <person name="Heuer A."/>
            <person name="Rast P."/>
            <person name="Oberbeckmann S."/>
            <person name="Bunk B."/>
            <person name="Jeske O."/>
            <person name="Meyerdierks A."/>
            <person name="Storesund J.E."/>
            <person name="Kallscheuer N."/>
            <person name="Luecker S."/>
            <person name="Lage O.M."/>
            <person name="Pohl T."/>
            <person name="Merkel B.J."/>
            <person name="Hornburger P."/>
            <person name="Mueller R.-W."/>
            <person name="Bruemmer F."/>
            <person name="Labrenz M."/>
            <person name="Spormann A.M."/>
            <person name="Op den Camp H."/>
            <person name="Overmann J."/>
            <person name="Amann R."/>
            <person name="Jetten M.S.M."/>
            <person name="Mascher T."/>
            <person name="Medema M.H."/>
            <person name="Devos D.P."/>
            <person name="Kaster A.-K."/>
            <person name="Ovreas L."/>
            <person name="Rohde M."/>
            <person name="Galperin M.Y."/>
            <person name="Jogler C."/>
        </authorList>
    </citation>
    <scope>NUCLEOTIDE SEQUENCE [LARGE SCALE GENOMIC DNA]</scope>
    <source>
        <strain evidence="13 14">Pr1d</strain>
    </source>
</reference>
<evidence type="ECO:0000256" key="7">
    <source>
        <dbReference type="ARBA" id="ARBA00023136"/>
    </source>
</evidence>
<dbReference type="PANTHER" id="PTHR34573:SF1">
    <property type="entry name" value="VITAMIN K EPOXIDE REDUCTASE DOMAIN-CONTAINING PROTEIN"/>
    <property type="match status" value="1"/>
</dbReference>
<feature type="compositionally biased region" description="Acidic residues" evidence="10">
    <location>
        <begin position="231"/>
        <end position="251"/>
    </location>
</feature>
<feature type="compositionally biased region" description="Polar residues" evidence="10">
    <location>
        <begin position="258"/>
        <end position="270"/>
    </location>
</feature>
<keyword evidence="3 11" id="KW-0812">Transmembrane</keyword>
<evidence type="ECO:0000256" key="3">
    <source>
        <dbReference type="ARBA" id="ARBA00022692"/>
    </source>
</evidence>
<dbReference type="InterPro" id="IPR012932">
    <property type="entry name" value="VKOR"/>
</dbReference>
<dbReference type="InterPro" id="IPR012336">
    <property type="entry name" value="Thioredoxin-like_fold"/>
</dbReference>
<evidence type="ECO:0000256" key="6">
    <source>
        <dbReference type="ARBA" id="ARBA00023002"/>
    </source>
</evidence>
<feature type="transmembrane region" description="Helical" evidence="11">
    <location>
        <begin position="130"/>
        <end position="150"/>
    </location>
</feature>
<feature type="transmembrane region" description="Helical" evidence="11">
    <location>
        <begin position="187"/>
        <end position="207"/>
    </location>
</feature>
<accession>A0A5B9QEI6</accession>
<keyword evidence="4" id="KW-0874">Quinone</keyword>
<evidence type="ECO:0000259" key="12">
    <source>
        <dbReference type="PROSITE" id="PS51352"/>
    </source>
</evidence>
<dbReference type="KEGG" id="bgok:Pr1d_00210"/>
<dbReference type="InterPro" id="IPR038354">
    <property type="entry name" value="VKOR_sf"/>
</dbReference>
<evidence type="ECO:0000256" key="11">
    <source>
        <dbReference type="SAM" id="Phobius"/>
    </source>
</evidence>
<evidence type="ECO:0000256" key="4">
    <source>
        <dbReference type="ARBA" id="ARBA00022719"/>
    </source>
</evidence>
<feature type="transmembrane region" description="Helical" evidence="11">
    <location>
        <begin position="98"/>
        <end position="118"/>
    </location>
</feature>
<comment type="subcellular location">
    <subcellularLocation>
        <location evidence="1">Membrane</location>
        <topology evidence="1">Multi-pass membrane protein</topology>
    </subcellularLocation>
</comment>
<dbReference type="PROSITE" id="PS51352">
    <property type="entry name" value="THIOREDOXIN_2"/>
    <property type="match status" value="1"/>
</dbReference>
<feature type="region of interest" description="Disordered" evidence="10">
    <location>
        <begin position="230"/>
        <end position="276"/>
    </location>
</feature>
<evidence type="ECO:0000256" key="1">
    <source>
        <dbReference type="ARBA" id="ARBA00004141"/>
    </source>
</evidence>
<feature type="domain" description="Thioredoxin" evidence="12">
    <location>
        <begin position="252"/>
        <end position="438"/>
    </location>
</feature>
<comment type="similarity">
    <text evidence="2">Belongs to the VKOR family.</text>
</comment>
<keyword evidence="9" id="KW-0676">Redox-active center</keyword>
<evidence type="ECO:0000256" key="5">
    <source>
        <dbReference type="ARBA" id="ARBA00022989"/>
    </source>
</evidence>
<dbReference type="RefSeq" id="WP_148071599.1">
    <property type="nucleotide sequence ID" value="NZ_CP042913.1"/>
</dbReference>
<name>A0A5B9QEI6_9BACT</name>
<dbReference type="SUPFAM" id="SSF52833">
    <property type="entry name" value="Thioredoxin-like"/>
    <property type="match status" value="1"/>
</dbReference>
<dbReference type="Pfam" id="PF07884">
    <property type="entry name" value="VKOR"/>
    <property type="match status" value="1"/>
</dbReference>
<keyword evidence="8" id="KW-1015">Disulfide bond</keyword>
<dbReference type="InterPro" id="IPR013766">
    <property type="entry name" value="Thioredoxin_domain"/>
</dbReference>
<dbReference type="Pfam" id="PF13462">
    <property type="entry name" value="Thioredoxin_4"/>
    <property type="match status" value="1"/>
</dbReference>
<sequence length="474" mass="52278">MSDHSIISNFVSNNRKALAVIVTVLAMFALGISSYLTWVTWNQSSIAGCSGSSLAGCDEVLDSVWSKWLGIPVSLFGSLVYAGILTLCWPGILHPRSWAALGLMALALVAAGSGVWFFGVQFLLIGHYCFYCLSVHICGLLISIVAYFALNDSAPVQDYDQMRSLLGVDFDASEPTESTRLTNFQPLIASGIAVVGLLFLIGGQLLFAPSTMKFVANVDNAKLVDAQQKDDIEEAEDTPEFTVELDSDSETPEAKSPAPTTDETRSTSPGRSKPRYLTLQSLGKRVEVTNEPTLGDPHAEQVLVELLDYTCPHCRKMHPYIHQAAERYGEDICFAIYHVPLSRHCNPHVKMDQSLHRTACDYAKLAISVWKLNPAKFAEFHNYLMEGEKAPAVYKARNKAMELVGNEILLDKSLEIDANRRVKQHVDEMKKLETGLPVLVSEKGVIKGVPNDETKWFGFFENTLGLEPQTAEVE</sequence>
<dbReference type="Gene3D" id="3.40.30.10">
    <property type="entry name" value="Glutaredoxin"/>
    <property type="match status" value="1"/>
</dbReference>
<dbReference type="OrthoDB" id="9780147at2"/>
<dbReference type="Proteomes" id="UP000323917">
    <property type="component" value="Chromosome"/>
</dbReference>
<dbReference type="InterPro" id="IPR036249">
    <property type="entry name" value="Thioredoxin-like_sf"/>
</dbReference>
<dbReference type="CDD" id="cd10546">
    <property type="entry name" value="VKOR"/>
    <property type="match status" value="1"/>
</dbReference>
<evidence type="ECO:0000256" key="8">
    <source>
        <dbReference type="ARBA" id="ARBA00023157"/>
    </source>
</evidence>
<dbReference type="EMBL" id="CP042913">
    <property type="protein sequence ID" value="QEG32761.1"/>
    <property type="molecule type" value="Genomic_DNA"/>
</dbReference>
<feature type="transmembrane region" description="Helical" evidence="11">
    <location>
        <begin position="17"/>
        <end position="38"/>
    </location>
</feature>
<dbReference type="PANTHER" id="PTHR34573">
    <property type="entry name" value="VKC DOMAIN-CONTAINING PROTEIN"/>
    <property type="match status" value="1"/>
</dbReference>
<gene>
    <name evidence="13" type="ORF">Pr1d_00210</name>
</gene>
<dbReference type="Gene3D" id="1.20.1440.130">
    <property type="entry name" value="VKOR domain"/>
    <property type="match status" value="1"/>
</dbReference>
<evidence type="ECO:0000256" key="2">
    <source>
        <dbReference type="ARBA" id="ARBA00006214"/>
    </source>
</evidence>
<proteinExistence type="inferred from homology"/>
<organism evidence="13 14">
    <name type="scientific">Bythopirellula goksoeyrii</name>
    <dbReference type="NCBI Taxonomy" id="1400387"/>
    <lineage>
        <taxon>Bacteria</taxon>
        <taxon>Pseudomonadati</taxon>
        <taxon>Planctomycetota</taxon>
        <taxon>Planctomycetia</taxon>
        <taxon>Pirellulales</taxon>
        <taxon>Lacipirellulaceae</taxon>
        <taxon>Bythopirellula</taxon>
    </lineage>
</organism>
<dbReference type="GO" id="GO:0016491">
    <property type="term" value="F:oxidoreductase activity"/>
    <property type="evidence" value="ECO:0007669"/>
    <property type="project" value="UniProtKB-KW"/>
</dbReference>
<dbReference type="GO" id="GO:0048038">
    <property type="term" value="F:quinone binding"/>
    <property type="evidence" value="ECO:0007669"/>
    <property type="project" value="UniProtKB-KW"/>
</dbReference>
<dbReference type="GO" id="GO:0016020">
    <property type="term" value="C:membrane"/>
    <property type="evidence" value="ECO:0007669"/>
    <property type="project" value="UniProtKB-SubCell"/>
</dbReference>
<evidence type="ECO:0000256" key="10">
    <source>
        <dbReference type="SAM" id="MobiDB-lite"/>
    </source>
</evidence>
<keyword evidence="14" id="KW-1185">Reference proteome</keyword>
<dbReference type="AlphaFoldDB" id="A0A5B9QEI6"/>
<evidence type="ECO:0000256" key="9">
    <source>
        <dbReference type="ARBA" id="ARBA00023284"/>
    </source>
</evidence>